<proteinExistence type="predicted"/>
<protein>
    <recommendedName>
        <fullName evidence="3">PqqD family protein</fullName>
    </recommendedName>
</protein>
<dbReference type="EMBL" id="CP147250">
    <property type="protein sequence ID" value="WYJ79678.1"/>
    <property type="molecule type" value="Genomic_DNA"/>
</dbReference>
<reference evidence="1 2" key="2">
    <citation type="submission" date="2024-03" db="EMBL/GenBank/DDBJ databases">
        <title>The Genome Sequence of Enterococcus sp. DIV1094.</title>
        <authorList>
            <consortium name="The Broad Institute Genomics Platform"/>
            <consortium name="The Broad Institute Microbial Omics Core"/>
            <consortium name="The Broad Institute Genomic Center for Infectious Diseases"/>
            <person name="Earl A."/>
            <person name="Manson A."/>
            <person name="Gilmore M."/>
            <person name="Schwartman J."/>
            <person name="Shea T."/>
            <person name="Abouelleil A."/>
            <person name="Cao P."/>
            <person name="Chapman S."/>
            <person name="Cusick C."/>
            <person name="Young S."/>
            <person name="Neafsey D."/>
            <person name="Nusbaum C."/>
            <person name="Birren B."/>
        </authorList>
    </citation>
    <scope>NUCLEOTIDE SEQUENCE [LARGE SCALE GENOMIC DNA]</scope>
    <source>
        <strain evidence="1 2">DIV1094</strain>
    </source>
</reference>
<organism evidence="1 2">
    <name type="scientific">Candidatus Enterococcus mangumiae</name>
    <dbReference type="NCBI Taxonomy" id="2230878"/>
    <lineage>
        <taxon>Bacteria</taxon>
        <taxon>Bacillati</taxon>
        <taxon>Bacillota</taxon>
        <taxon>Bacilli</taxon>
        <taxon>Lactobacillales</taxon>
        <taxon>Enterococcaceae</taxon>
        <taxon>Enterococcus</taxon>
    </lineage>
</organism>
<evidence type="ECO:0008006" key="3">
    <source>
        <dbReference type="Google" id="ProtNLM"/>
    </source>
</evidence>
<reference evidence="1 2" key="1">
    <citation type="submission" date="2021-03" db="EMBL/GenBank/DDBJ databases">
        <authorList>
            <person name="Gilmore M.S."/>
            <person name="Schwartzman J."/>
            <person name="Van Tyne D."/>
            <person name="Martin M."/>
            <person name="Earl A.M."/>
            <person name="Manson A.L."/>
            <person name="Straub T."/>
            <person name="Salamzade R."/>
            <person name="Saavedra J."/>
            <person name="Lebreton F."/>
            <person name="Prichula J."/>
            <person name="Schaufler K."/>
            <person name="Gaca A."/>
            <person name="Sgardioli B."/>
            <person name="Wagenaar J."/>
            <person name="Strong T."/>
        </authorList>
    </citation>
    <scope>NUCLEOTIDE SEQUENCE [LARGE SCALE GENOMIC DNA]</scope>
    <source>
        <strain evidence="1 2">DIV1094</strain>
    </source>
</reference>
<dbReference type="RefSeq" id="WP_206854723.1">
    <property type="nucleotide sequence ID" value="NZ_CP147250.1"/>
</dbReference>
<name>A0ABZ2SVA3_9ENTE</name>
<gene>
    <name evidence="1" type="ORF">DOK79_001231</name>
</gene>
<dbReference type="Proteomes" id="UP000664360">
    <property type="component" value="Chromosome"/>
</dbReference>
<evidence type="ECO:0000313" key="2">
    <source>
        <dbReference type="Proteomes" id="UP000664360"/>
    </source>
</evidence>
<accession>A0ABZ2SVA3</accession>
<evidence type="ECO:0000313" key="1">
    <source>
        <dbReference type="EMBL" id="WYJ79678.1"/>
    </source>
</evidence>
<sequence length="87" mass="10311">MKLSENITYEKMGNDLYIMIEDERFILDNEVSIDVFDLLKDECTKEKIKAFVRNKYRLDQEFTDAEKDGYVEEFLAVLKMNGIITET</sequence>
<keyword evidence="2" id="KW-1185">Reference proteome</keyword>